<feature type="transmembrane region" description="Helical" evidence="1">
    <location>
        <begin position="5"/>
        <end position="22"/>
    </location>
</feature>
<dbReference type="EMBL" id="CP071709">
    <property type="protein sequence ID" value="QVY62512.1"/>
    <property type="molecule type" value="Genomic_DNA"/>
</dbReference>
<sequence>MTHTAFLVLFGPYLVMTVWVFYLSKGKFLLYALINIIADIFYAYPLVALLKKFKIYHIKVKSFVFFLVIFAAALLNYSFQIAVEKLYPQTNDPLV</sequence>
<evidence type="ECO:0000313" key="2">
    <source>
        <dbReference type="EMBL" id="QVY62512.1"/>
    </source>
</evidence>
<keyword evidence="3" id="KW-1185">Reference proteome</keyword>
<name>A0ABX8FES7_9BACI</name>
<organism evidence="2 3">
    <name type="scientific">Cytobacillus gottheilii</name>
    <dbReference type="NCBI Taxonomy" id="859144"/>
    <lineage>
        <taxon>Bacteria</taxon>
        <taxon>Bacillati</taxon>
        <taxon>Bacillota</taxon>
        <taxon>Bacilli</taxon>
        <taxon>Bacillales</taxon>
        <taxon>Bacillaceae</taxon>
        <taxon>Cytobacillus</taxon>
    </lineage>
</organism>
<protein>
    <submittedName>
        <fullName evidence="2">Uncharacterized protein</fullName>
    </submittedName>
</protein>
<keyword evidence="1" id="KW-1133">Transmembrane helix</keyword>
<keyword evidence="1" id="KW-0812">Transmembrane</keyword>
<keyword evidence="1" id="KW-0472">Membrane</keyword>
<reference evidence="2 3" key="1">
    <citation type="submission" date="2021-03" db="EMBL/GenBank/DDBJ databases">
        <title>The first data on the complete genome of the tetrodotoxin-producing bacterium.</title>
        <authorList>
            <person name="Melnikova D.I."/>
            <person name="Nijland R."/>
            <person name="Magarlamov T.Y."/>
        </authorList>
    </citation>
    <scope>NUCLEOTIDE SEQUENCE [LARGE SCALE GENOMIC DNA]</scope>
    <source>
        <strain evidence="2 3">1839</strain>
    </source>
</reference>
<accession>A0ABX8FES7</accession>
<feature type="transmembrane region" description="Helical" evidence="1">
    <location>
        <begin position="62"/>
        <end position="83"/>
    </location>
</feature>
<gene>
    <name evidence="2" type="ORF">J1899_05415</name>
</gene>
<dbReference type="Proteomes" id="UP000679247">
    <property type="component" value="Chromosome"/>
</dbReference>
<evidence type="ECO:0000313" key="3">
    <source>
        <dbReference type="Proteomes" id="UP000679247"/>
    </source>
</evidence>
<dbReference type="RefSeq" id="WP_214477966.1">
    <property type="nucleotide sequence ID" value="NZ_CANKUS010000019.1"/>
</dbReference>
<evidence type="ECO:0000256" key="1">
    <source>
        <dbReference type="SAM" id="Phobius"/>
    </source>
</evidence>
<feature type="transmembrane region" description="Helical" evidence="1">
    <location>
        <begin position="28"/>
        <end position="50"/>
    </location>
</feature>
<proteinExistence type="predicted"/>